<dbReference type="EMBL" id="ACWF01000127">
    <property type="protein sequence ID" value="EHL76475.1"/>
    <property type="molecule type" value="Genomic_DNA"/>
</dbReference>
<keyword evidence="2" id="KW-1185">Reference proteome</keyword>
<evidence type="ECO:0000313" key="2">
    <source>
        <dbReference type="Proteomes" id="UP000011747"/>
    </source>
</evidence>
<protein>
    <recommendedName>
        <fullName evidence="3">DUF2521 domain-containing protein</fullName>
    </recommendedName>
</protein>
<organism evidence="1 2">
    <name type="scientific">Bacillus smithii 7_3_47FAA</name>
    <dbReference type="NCBI Taxonomy" id="665952"/>
    <lineage>
        <taxon>Bacteria</taxon>
        <taxon>Bacillati</taxon>
        <taxon>Bacillota</taxon>
        <taxon>Bacilli</taxon>
        <taxon>Bacillales</taxon>
        <taxon>Bacillaceae</taxon>
        <taxon>Bacillus</taxon>
    </lineage>
</organism>
<comment type="caution">
    <text evidence="1">The sequence shown here is derived from an EMBL/GenBank/DDBJ whole genome shotgun (WGS) entry which is preliminary data.</text>
</comment>
<proteinExistence type="predicted"/>
<reference evidence="1 2" key="1">
    <citation type="submission" date="2011-09" db="EMBL/GenBank/DDBJ databases">
        <title>The Genome Sequence of Bacillus smithii 7_3_47FAA.</title>
        <authorList>
            <consortium name="The Broad Institute Genome Sequencing Platform"/>
            <person name="Earl A."/>
            <person name="Ward D."/>
            <person name="Feldgarden M."/>
            <person name="Gevers D."/>
            <person name="Daigneault M."/>
            <person name="Strauss J."/>
            <person name="Allen-Vercoe E."/>
            <person name="Young S.K."/>
            <person name="Zeng Q."/>
            <person name="Gargeya S."/>
            <person name="Fitzgerald M."/>
            <person name="Haas B."/>
            <person name="Abouelleil A."/>
            <person name="Alvarado L."/>
            <person name="Arachchi H.M."/>
            <person name="Berlin A."/>
            <person name="Brown A."/>
            <person name="Chapman S.B."/>
            <person name="Chen Z."/>
            <person name="Dunbar C."/>
            <person name="Freedman E."/>
            <person name="Gearin G."/>
            <person name="Goldberg J."/>
            <person name="Griggs A."/>
            <person name="Gujja S."/>
            <person name="Heiman D."/>
            <person name="Howarth C."/>
            <person name="Larson L."/>
            <person name="Lui A."/>
            <person name="MacDonald P.J.P."/>
            <person name="Montmayeur A."/>
            <person name="Murphy C."/>
            <person name="Neiman D."/>
            <person name="Pearson M."/>
            <person name="Priest M."/>
            <person name="Roberts A."/>
            <person name="Saif S."/>
            <person name="Shea T."/>
            <person name="Shenoy N."/>
            <person name="Sisk P."/>
            <person name="Stolte C."/>
            <person name="Sykes S."/>
            <person name="Wortman J."/>
            <person name="Nusbaum C."/>
            <person name="Birren B."/>
        </authorList>
    </citation>
    <scope>NUCLEOTIDE SEQUENCE [LARGE SCALE GENOMIC DNA]</scope>
    <source>
        <strain evidence="1 2">7_3_47FAA</strain>
    </source>
</reference>
<dbReference type="Proteomes" id="UP000011747">
    <property type="component" value="Unassembled WGS sequence"/>
</dbReference>
<evidence type="ECO:0008006" key="3">
    <source>
        <dbReference type="Google" id="ProtNLM"/>
    </source>
</evidence>
<dbReference type="AlphaFoldDB" id="G9QN57"/>
<gene>
    <name evidence="1" type="ORF">HMPREF1015_02829</name>
</gene>
<dbReference type="InterPro" id="IPR019667">
    <property type="entry name" value="Uncharacterised_YbaK"/>
</dbReference>
<dbReference type="Pfam" id="PF10730">
    <property type="entry name" value="DUF2521"/>
    <property type="match status" value="1"/>
</dbReference>
<dbReference type="HOGENOM" id="CLU_1811843_0_0_9"/>
<accession>G9QN57</accession>
<dbReference type="RefSeq" id="WP_003354743.1">
    <property type="nucleotide sequence ID" value="NZ_JH414758.1"/>
</dbReference>
<evidence type="ECO:0000313" key="1">
    <source>
        <dbReference type="EMBL" id="EHL76475.1"/>
    </source>
</evidence>
<name>G9QN57_9BACI</name>
<sequence length="148" mass="17663">MTVITSFTERLRKKEIQLERSLLKELSIQNLQNSIRMYFGTIHLFGNVLMDPGFEDACFDVGIESYLLGGKYSKFGFYGEDTNVVKNRCQQETEYLTDTLYHFWLYWWKIGVADNIDESTFYNCSQFVDYWWNEGYSQGKKRLKLRLH</sequence>
<dbReference type="PATRIC" id="fig|665952.3.peg.2556"/>